<organism evidence="2">
    <name type="scientific">Mycobacterium xenopi 4042</name>
    <dbReference type="NCBI Taxonomy" id="1299334"/>
    <lineage>
        <taxon>Bacteria</taxon>
        <taxon>Bacillati</taxon>
        <taxon>Actinomycetota</taxon>
        <taxon>Actinomycetes</taxon>
        <taxon>Mycobacteriales</taxon>
        <taxon>Mycobacteriaceae</taxon>
        <taxon>Mycobacterium</taxon>
    </lineage>
</organism>
<feature type="compositionally biased region" description="Basic residues" evidence="1">
    <location>
        <begin position="59"/>
        <end position="74"/>
    </location>
</feature>
<sequence length="74" mass="7904">MLWVVHVDDRAAVFPHLFGLVEDLGASGGTELAGPATDVEDVGVVSTAQNPRAGDKSKRLVRTKMGRPFSRSRA</sequence>
<evidence type="ECO:0000313" key="2">
    <source>
        <dbReference type="EMBL" id="EUA30640.1"/>
    </source>
</evidence>
<reference evidence="2" key="1">
    <citation type="submission" date="2014-01" db="EMBL/GenBank/DDBJ databases">
        <authorList>
            <person name="Brown-Elliot B."/>
            <person name="Wallace R."/>
            <person name="Lenaerts A."/>
            <person name="Ordway D."/>
            <person name="DeGroote M.A."/>
            <person name="Parker T."/>
            <person name="Sizemore C."/>
            <person name="Tallon L.J."/>
            <person name="Sadzewicz L.K."/>
            <person name="Sengamalay N."/>
            <person name="Fraser C.M."/>
            <person name="Hine E."/>
            <person name="Shefchek K.A."/>
            <person name="Das S.P."/>
            <person name="Tettelin H."/>
        </authorList>
    </citation>
    <scope>NUCLEOTIDE SEQUENCE [LARGE SCALE GENOMIC DNA]</scope>
    <source>
        <strain evidence="2">4042</strain>
    </source>
</reference>
<comment type="caution">
    <text evidence="2">The sequence shown here is derived from an EMBL/GenBank/DDBJ whole genome shotgun (WGS) entry which is preliminary data.</text>
</comment>
<proteinExistence type="predicted"/>
<evidence type="ECO:0000256" key="1">
    <source>
        <dbReference type="SAM" id="MobiDB-lite"/>
    </source>
</evidence>
<accession>X8AIE0</accession>
<dbReference type="AlphaFoldDB" id="X8AIE0"/>
<dbReference type="PATRIC" id="fig|1299334.3.peg.6569"/>
<gene>
    <name evidence="2" type="ORF">I553_4897</name>
</gene>
<feature type="region of interest" description="Disordered" evidence="1">
    <location>
        <begin position="49"/>
        <end position="74"/>
    </location>
</feature>
<name>X8AIE0_MYCXE</name>
<dbReference type="EMBL" id="JAOB01000060">
    <property type="protein sequence ID" value="EUA30640.1"/>
    <property type="molecule type" value="Genomic_DNA"/>
</dbReference>
<protein>
    <submittedName>
        <fullName evidence="2">Uncharacterized protein</fullName>
    </submittedName>
</protein>